<sequence length="202" mass="23638">MKKQETYKKGGLNCVFTTCNLLDYKQHQFWPLNNRDEYWKNIGGSLIHIFDPRGTRTIMTDRDSKYLGHFQKLGNKLLYSTACHHQTDEKIEEESIPCMEFAYNQVFNTTTSYSPFKLAYGCTWKGKKNNMLEVPKKGRKEVLFKEGNFMWVHWRKELFPHLRRSNLLPRGDDMPKEFGGSNIFNVIDLNPCDAGVEKPNDA</sequence>
<name>A0A371I710_MUCPR</name>
<feature type="non-terminal residue" evidence="1">
    <location>
        <position position="1"/>
    </location>
</feature>
<dbReference type="AlphaFoldDB" id="A0A371I710"/>
<organism evidence="1 2">
    <name type="scientific">Mucuna pruriens</name>
    <name type="common">Velvet bean</name>
    <name type="synonym">Dolichos pruriens</name>
    <dbReference type="NCBI Taxonomy" id="157652"/>
    <lineage>
        <taxon>Eukaryota</taxon>
        <taxon>Viridiplantae</taxon>
        <taxon>Streptophyta</taxon>
        <taxon>Embryophyta</taxon>
        <taxon>Tracheophyta</taxon>
        <taxon>Spermatophyta</taxon>
        <taxon>Magnoliopsida</taxon>
        <taxon>eudicotyledons</taxon>
        <taxon>Gunneridae</taxon>
        <taxon>Pentapetalae</taxon>
        <taxon>rosids</taxon>
        <taxon>fabids</taxon>
        <taxon>Fabales</taxon>
        <taxon>Fabaceae</taxon>
        <taxon>Papilionoideae</taxon>
        <taxon>50 kb inversion clade</taxon>
        <taxon>NPAAA clade</taxon>
        <taxon>indigoferoid/millettioid clade</taxon>
        <taxon>Phaseoleae</taxon>
        <taxon>Mucuna</taxon>
    </lineage>
</organism>
<keyword evidence="2" id="KW-1185">Reference proteome</keyword>
<comment type="caution">
    <text evidence="1">The sequence shown here is derived from an EMBL/GenBank/DDBJ whole genome shotgun (WGS) entry which is preliminary data.</text>
</comment>
<dbReference type="GO" id="GO:0003676">
    <property type="term" value="F:nucleic acid binding"/>
    <property type="evidence" value="ECO:0007669"/>
    <property type="project" value="InterPro"/>
</dbReference>
<evidence type="ECO:0000313" key="2">
    <source>
        <dbReference type="Proteomes" id="UP000257109"/>
    </source>
</evidence>
<proteinExistence type="predicted"/>
<dbReference type="InterPro" id="IPR036397">
    <property type="entry name" value="RNaseH_sf"/>
</dbReference>
<dbReference type="PANTHER" id="PTHR35046:SF9">
    <property type="entry name" value="RNA-DIRECTED DNA POLYMERASE"/>
    <property type="match status" value="1"/>
</dbReference>
<evidence type="ECO:0000313" key="1">
    <source>
        <dbReference type="EMBL" id="RDY10724.1"/>
    </source>
</evidence>
<protein>
    <submittedName>
        <fullName evidence="1">Uncharacterized protein</fullName>
    </submittedName>
</protein>
<accession>A0A371I710</accession>
<dbReference type="Gene3D" id="3.30.420.10">
    <property type="entry name" value="Ribonuclease H-like superfamily/Ribonuclease H"/>
    <property type="match status" value="1"/>
</dbReference>
<reference evidence="1" key="1">
    <citation type="submission" date="2018-05" db="EMBL/GenBank/DDBJ databases">
        <title>Draft genome of Mucuna pruriens seed.</title>
        <authorList>
            <person name="Nnadi N.E."/>
            <person name="Vos R."/>
            <person name="Hasami M.H."/>
            <person name="Devisetty U.K."/>
            <person name="Aguiy J.C."/>
        </authorList>
    </citation>
    <scope>NUCLEOTIDE SEQUENCE [LARGE SCALE GENOMIC DNA]</scope>
    <source>
        <strain evidence="1">JCA_2017</strain>
    </source>
</reference>
<gene>
    <name evidence="1" type="ORF">CR513_04698</name>
</gene>
<dbReference type="EMBL" id="QJKJ01000791">
    <property type="protein sequence ID" value="RDY10724.1"/>
    <property type="molecule type" value="Genomic_DNA"/>
</dbReference>
<dbReference type="PANTHER" id="PTHR35046">
    <property type="entry name" value="ZINC KNUCKLE (CCHC-TYPE) FAMILY PROTEIN"/>
    <property type="match status" value="1"/>
</dbReference>
<dbReference type="Proteomes" id="UP000257109">
    <property type="component" value="Unassembled WGS sequence"/>
</dbReference>
<dbReference type="OrthoDB" id="1935586at2759"/>